<comment type="similarity">
    <text evidence="7">Belongs to the binding-protein-dependent transport system permease family.</text>
</comment>
<dbReference type="GO" id="GO:0005886">
    <property type="term" value="C:plasma membrane"/>
    <property type="evidence" value="ECO:0007669"/>
    <property type="project" value="UniProtKB-SubCell"/>
</dbReference>
<dbReference type="PROSITE" id="PS50928">
    <property type="entry name" value="ABC_TM1"/>
    <property type="match status" value="1"/>
</dbReference>
<feature type="transmembrane region" description="Helical" evidence="7">
    <location>
        <begin position="125"/>
        <end position="146"/>
    </location>
</feature>
<dbReference type="InterPro" id="IPR051393">
    <property type="entry name" value="ABC_transporter_permease"/>
</dbReference>
<evidence type="ECO:0000256" key="3">
    <source>
        <dbReference type="ARBA" id="ARBA00022475"/>
    </source>
</evidence>
<evidence type="ECO:0000259" key="8">
    <source>
        <dbReference type="PROSITE" id="PS50928"/>
    </source>
</evidence>
<evidence type="ECO:0000256" key="5">
    <source>
        <dbReference type="ARBA" id="ARBA00022989"/>
    </source>
</evidence>
<dbReference type="PANTHER" id="PTHR30193">
    <property type="entry name" value="ABC TRANSPORTER PERMEASE PROTEIN"/>
    <property type="match status" value="1"/>
</dbReference>
<evidence type="ECO:0000313" key="10">
    <source>
        <dbReference type="Proteomes" id="UP000256485"/>
    </source>
</evidence>
<comment type="subcellular location">
    <subcellularLocation>
        <location evidence="1 7">Cell membrane</location>
        <topology evidence="1 7">Multi-pass membrane protein</topology>
    </subcellularLocation>
</comment>
<keyword evidence="6 7" id="KW-0472">Membrane</keyword>
<dbReference type="RefSeq" id="WP_115850541.1">
    <property type="nucleotide sequence ID" value="NZ_QTUC01000001.1"/>
</dbReference>
<feature type="transmembrane region" description="Helical" evidence="7">
    <location>
        <begin position="173"/>
        <end position="196"/>
    </location>
</feature>
<dbReference type="Gene3D" id="1.10.3720.10">
    <property type="entry name" value="MetI-like"/>
    <property type="match status" value="1"/>
</dbReference>
<gene>
    <name evidence="9" type="ORF">DFJ64_2436</name>
</gene>
<dbReference type="OrthoDB" id="3210259at2"/>
<sequence length="313" mass="35324">MSASTLASTLGRPFQPAREWWWRRQRQIAPYLFISPFFILFLIFGLYPILYSFWLSFTKGFGFEERSFAGLTNYLHLFSDERFALAMRNTTFYAIGSIVLIGGLSLLLALAINSRWVRWKTFFRTAFFFPVLTSEVVIAVIAARVFDEQYGLLNFGLNRIGLDSVAWLTDRGIVMFTIVLMGLWTWTGINALYWMAGLNGIDNDLYEAAAIDGAGRWQSFRYITMPLLRPIALFVVLQAIIGSYNLFALPLLLTDGGGPADASLTVTLYIYNQGFQFFNVGYASAIAYVMTFFLLIVSAINIKLFGGWASPGD</sequence>
<feature type="transmembrane region" description="Helical" evidence="7">
    <location>
        <begin position="273"/>
        <end position="297"/>
    </location>
</feature>
<keyword evidence="4 7" id="KW-0812">Transmembrane</keyword>
<feature type="transmembrane region" description="Helical" evidence="7">
    <location>
        <begin position="92"/>
        <end position="113"/>
    </location>
</feature>
<proteinExistence type="inferred from homology"/>
<dbReference type="PANTHER" id="PTHR30193:SF37">
    <property type="entry name" value="INNER MEMBRANE ABC TRANSPORTER PERMEASE PROTEIN YCJO"/>
    <property type="match status" value="1"/>
</dbReference>
<evidence type="ECO:0000256" key="6">
    <source>
        <dbReference type="ARBA" id="ARBA00023136"/>
    </source>
</evidence>
<evidence type="ECO:0000256" key="1">
    <source>
        <dbReference type="ARBA" id="ARBA00004651"/>
    </source>
</evidence>
<keyword evidence="2 7" id="KW-0813">Transport</keyword>
<dbReference type="Proteomes" id="UP000256485">
    <property type="component" value="Unassembled WGS sequence"/>
</dbReference>
<comment type="caution">
    <text evidence="9">The sequence shown here is derived from an EMBL/GenBank/DDBJ whole genome shotgun (WGS) entry which is preliminary data.</text>
</comment>
<evidence type="ECO:0000256" key="7">
    <source>
        <dbReference type="RuleBase" id="RU363032"/>
    </source>
</evidence>
<keyword evidence="5 7" id="KW-1133">Transmembrane helix</keyword>
<dbReference type="Pfam" id="PF00528">
    <property type="entry name" value="BPD_transp_1"/>
    <property type="match status" value="1"/>
</dbReference>
<feature type="domain" description="ABC transmembrane type-1" evidence="8">
    <location>
        <begin position="87"/>
        <end position="301"/>
    </location>
</feature>
<dbReference type="CDD" id="cd06261">
    <property type="entry name" value="TM_PBP2"/>
    <property type="match status" value="1"/>
</dbReference>
<evidence type="ECO:0000256" key="2">
    <source>
        <dbReference type="ARBA" id="ARBA00022448"/>
    </source>
</evidence>
<feature type="transmembrane region" description="Helical" evidence="7">
    <location>
        <begin position="28"/>
        <end position="50"/>
    </location>
</feature>
<dbReference type="InterPro" id="IPR000515">
    <property type="entry name" value="MetI-like"/>
</dbReference>
<dbReference type="EMBL" id="QTUC01000001">
    <property type="protein sequence ID" value="REF37000.1"/>
    <property type="molecule type" value="Genomic_DNA"/>
</dbReference>
<accession>A0A3D9VA14</accession>
<reference evidence="9 10" key="1">
    <citation type="submission" date="2018-08" db="EMBL/GenBank/DDBJ databases">
        <title>Sequencing the genomes of 1000 actinobacteria strains.</title>
        <authorList>
            <person name="Klenk H.-P."/>
        </authorList>
    </citation>
    <scope>NUCLEOTIDE SEQUENCE [LARGE SCALE GENOMIC DNA]</scope>
    <source>
        <strain evidence="9 10">DSM 22891</strain>
    </source>
</reference>
<dbReference type="SUPFAM" id="SSF161098">
    <property type="entry name" value="MetI-like"/>
    <property type="match status" value="1"/>
</dbReference>
<keyword evidence="3" id="KW-1003">Cell membrane</keyword>
<name>A0A3D9VA14_THECX</name>
<dbReference type="AlphaFoldDB" id="A0A3D9VA14"/>
<keyword evidence="10" id="KW-1185">Reference proteome</keyword>
<dbReference type="GO" id="GO:0055085">
    <property type="term" value="P:transmembrane transport"/>
    <property type="evidence" value="ECO:0007669"/>
    <property type="project" value="InterPro"/>
</dbReference>
<dbReference type="InterPro" id="IPR035906">
    <property type="entry name" value="MetI-like_sf"/>
</dbReference>
<evidence type="ECO:0000313" key="9">
    <source>
        <dbReference type="EMBL" id="REF37000.1"/>
    </source>
</evidence>
<feature type="transmembrane region" description="Helical" evidence="7">
    <location>
        <begin position="231"/>
        <end position="253"/>
    </location>
</feature>
<evidence type="ECO:0000256" key="4">
    <source>
        <dbReference type="ARBA" id="ARBA00022692"/>
    </source>
</evidence>
<organism evidence="9 10">
    <name type="scientific">Thermasporomyces composti</name>
    <dbReference type="NCBI Taxonomy" id="696763"/>
    <lineage>
        <taxon>Bacteria</taxon>
        <taxon>Bacillati</taxon>
        <taxon>Actinomycetota</taxon>
        <taxon>Actinomycetes</taxon>
        <taxon>Propionibacteriales</taxon>
        <taxon>Nocardioidaceae</taxon>
        <taxon>Thermasporomyces</taxon>
    </lineage>
</organism>
<protein>
    <submittedName>
        <fullName evidence="9">Lactose/L-arabinose transport system permease protein/cellobiose transport system permease protein/arabinosaccharide transport system permease protein</fullName>
    </submittedName>
</protein>